<keyword evidence="1 2" id="KW-0378">Hydrolase</keyword>
<comment type="caution">
    <text evidence="4">The sequence shown here is derived from an EMBL/GenBank/DDBJ whole genome shotgun (WGS) entry which is preliminary data.</text>
</comment>
<reference evidence="4" key="1">
    <citation type="journal article" date="2020" name="ISME J.">
        <title>Gammaproteobacteria mediating utilization of methyl-, sulfur- and petroleum organic compounds in deep ocean hydrothermal plumes.</title>
        <authorList>
            <person name="Zhou Z."/>
            <person name="Liu Y."/>
            <person name="Pan J."/>
            <person name="Cron B.R."/>
            <person name="Toner B.M."/>
            <person name="Anantharaman K."/>
            <person name="Breier J.A."/>
            <person name="Dick G.J."/>
            <person name="Li M."/>
        </authorList>
    </citation>
    <scope>NUCLEOTIDE SEQUENCE</scope>
    <source>
        <strain evidence="4">SZUA-1453</strain>
        <strain evidence="5">SZUA-1471</strain>
    </source>
</reference>
<feature type="active site" description="Proton acceptor" evidence="2">
    <location>
        <position position="116"/>
    </location>
</feature>
<protein>
    <recommendedName>
        <fullName evidence="2">RNA 2',3'-cyclic phosphodiesterase</fullName>
        <shortName evidence="2">RNA 2',3'-CPDase</shortName>
        <ecNumber evidence="2">3.1.4.58</ecNumber>
    </recommendedName>
</protein>
<accession>A0A832ZBZ1</accession>
<evidence type="ECO:0000259" key="3">
    <source>
        <dbReference type="Pfam" id="PF02834"/>
    </source>
</evidence>
<feature type="domain" description="Phosphoesterase HXTX" evidence="3">
    <location>
        <begin position="7"/>
        <end position="85"/>
    </location>
</feature>
<evidence type="ECO:0000313" key="5">
    <source>
        <dbReference type="EMBL" id="HIP91660.1"/>
    </source>
</evidence>
<proteinExistence type="inferred from homology"/>
<dbReference type="InterPro" id="IPR009097">
    <property type="entry name" value="Cyclic_Pdiesterase"/>
</dbReference>
<evidence type="ECO:0000313" key="6">
    <source>
        <dbReference type="Proteomes" id="UP000643554"/>
    </source>
</evidence>
<dbReference type="AlphaFoldDB" id="A0A832ZBZ1"/>
<feature type="active site" description="Proton donor" evidence="2">
    <location>
        <position position="38"/>
    </location>
</feature>
<dbReference type="NCBIfam" id="TIGR02258">
    <property type="entry name" value="2_5_ligase"/>
    <property type="match status" value="1"/>
</dbReference>
<comment type="catalytic activity">
    <reaction evidence="2">
        <text>a 3'-end 2',3'-cyclophospho-ribonucleotide-RNA + H2O = a 3'-end 2'-phospho-ribonucleotide-RNA + H(+)</text>
        <dbReference type="Rhea" id="RHEA:11828"/>
        <dbReference type="Rhea" id="RHEA-COMP:10464"/>
        <dbReference type="Rhea" id="RHEA-COMP:17353"/>
        <dbReference type="ChEBI" id="CHEBI:15377"/>
        <dbReference type="ChEBI" id="CHEBI:15378"/>
        <dbReference type="ChEBI" id="CHEBI:83064"/>
        <dbReference type="ChEBI" id="CHEBI:173113"/>
        <dbReference type="EC" id="3.1.4.58"/>
    </reaction>
</comment>
<dbReference type="EC" id="3.1.4.58" evidence="2"/>
<feature type="short sequence motif" description="HXTX 1" evidence="2">
    <location>
        <begin position="38"/>
        <end position="41"/>
    </location>
</feature>
<sequence length="173" mass="20620">MRCFLAIELSEEIVEELENLKKNFKIEGIKLVERENLHITVKFLGEVEEKTVEEIKNIDLSMEPVESRIKGLGVFPRENYIRVIWVGASNLVPLFKEVDRKLEDLNFRREREYIPHVTIGRVKFLRNRKLLKERIEKYRDVDIGTQYVESIVLMRSILTRGGPIYEVLKRWDF</sequence>
<name>A0A832ZBZ1_9EURY</name>
<organism evidence="4 6">
    <name type="scientific">Methanothermococcus okinawensis</name>
    <dbReference type="NCBI Taxonomy" id="155863"/>
    <lineage>
        <taxon>Archaea</taxon>
        <taxon>Methanobacteriati</taxon>
        <taxon>Methanobacteriota</taxon>
        <taxon>Methanomada group</taxon>
        <taxon>Methanococci</taxon>
        <taxon>Methanococcales</taxon>
        <taxon>Methanococcaceae</taxon>
        <taxon>Methanothermococcus</taxon>
    </lineage>
</organism>
<dbReference type="Proteomes" id="UP000618343">
    <property type="component" value="Unassembled WGS sequence"/>
</dbReference>
<evidence type="ECO:0000256" key="2">
    <source>
        <dbReference type="HAMAP-Rule" id="MF_01940"/>
    </source>
</evidence>
<comment type="similarity">
    <text evidence="2">Belongs to the 2H phosphoesterase superfamily. ThpR family.</text>
</comment>
<dbReference type="GO" id="GO:0004113">
    <property type="term" value="F:2',3'-cyclic-nucleotide 3'-phosphodiesterase activity"/>
    <property type="evidence" value="ECO:0007669"/>
    <property type="project" value="InterPro"/>
</dbReference>
<dbReference type="InterPro" id="IPR004175">
    <property type="entry name" value="RNA_CPDase"/>
</dbReference>
<feature type="short sequence motif" description="HXTX 2" evidence="2">
    <location>
        <begin position="116"/>
        <end position="119"/>
    </location>
</feature>
<dbReference type="Gene3D" id="3.90.1140.10">
    <property type="entry name" value="Cyclic phosphodiesterase"/>
    <property type="match status" value="1"/>
</dbReference>
<dbReference type="Pfam" id="PF02834">
    <property type="entry name" value="LigT_PEase"/>
    <property type="match status" value="2"/>
</dbReference>
<feature type="domain" description="Phosphoesterase HXTX" evidence="3">
    <location>
        <begin position="89"/>
        <end position="165"/>
    </location>
</feature>
<dbReference type="Proteomes" id="UP000643554">
    <property type="component" value="Unassembled WGS sequence"/>
</dbReference>
<dbReference type="GO" id="GO:0008664">
    <property type="term" value="F:RNA 2',3'-cyclic 3'-phosphodiesterase activity"/>
    <property type="evidence" value="ECO:0007669"/>
    <property type="project" value="UniProtKB-EC"/>
</dbReference>
<comment type="function">
    <text evidence="2">Hydrolyzes RNA 2',3'-cyclic phosphodiester to an RNA 2'-phosphomonoester.</text>
</comment>
<dbReference type="InterPro" id="IPR014051">
    <property type="entry name" value="Phosphoesterase_HXTX"/>
</dbReference>
<dbReference type="PANTHER" id="PTHR35561">
    <property type="entry name" value="RNA 2',3'-CYCLIC PHOSPHODIESTERASE"/>
    <property type="match status" value="1"/>
</dbReference>
<evidence type="ECO:0000313" key="4">
    <source>
        <dbReference type="EMBL" id="HIP84114.1"/>
    </source>
</evidence>
<gene>
    <name evidence="4" type="primary">thpR</name>
    <name evidence="4" type="ORF">EYH15_01290</name>
    <name evidence="5" type="ORF">EYH21_05125</name>
</gene>
<dbReference type="EMBL" id="DQUI01000025">
    <property type="protein sequence ID" value="HIP84114.1"/>
    <property type="molecule type" value="Genomic_DNA"/>
</dbReference>
<evidence type="ECO:0000256" key="1">
    <source>
        <dbReference type="ARBA" id="ARBA00022801"/>
    </source>
</evidence>
<dbReference type="EMBL" id="DQUO01000062">
    <property type="protein sequence ID" value="HIP91660.1"/>
    <property type="molecule type" value="Genomic_DNA"/>
</dbReference>
<dbReference type="SUPFAM" id="SSF55144">
    <property type="entry name" value="LigT-like"/>
    <property type="match status" value="1"/>
</dbReference>
<dbReference type="PANTHER" id="PTHR35561:SF1">
    <property type="entry name" value="RNA 2',3'-CYCLIC PHOSPHODIESTERASE"/>
    <property type="match status" value="1"/>
</dbReference>
<dbReference type="HAMAP" id="MF_01940">
    <property type="entry name" value="RNA_CPDase"/>
    <property type="match status" value="1"/>
</dbReference>